<protein>
    <recommendedName>
        <fullName evidence="4">DUF538 domain-containing protein</fullName>
    </recommendedName>
</protein>
<dbReference type="Gene3D" id="2.30.240.10">
    <property type="entry name" value="At5g01610-like"/>
    <property type="match status" value="1"/>
</dbReference>
<name>A0A2G9H0C5_9LAMI</name>
<gene>
    <name evidence="2" type="ORF">CDL12_16453</name>
</gene>
<dbReference type="AlphaFoldDB" id="A0A2G9H0C5"/>
<dbReference type="Pfam" id="PF04398">
    <property type="entry name" value="DUF538"/>
    <property type="match status" value="1"/>
</dbReference>
<dbReference type="PANTHER" id="PTHR31676:SF96">
    <property type="entry name" value="EXPRESSED PROTEIN"/>
    <property type="match status" value="1"/>
</dbReference>
<feature type="chain" id="PRO_5013553669" description="DUF538 domain-containing protein" evidence="1">
    <location>
        <begin position="25"/>
        <end position="159"/>
    </location>
</feature>
<dbReference type="SUPFAM" id="SSF141562">
    <property type="entry name" value="At5g01610-like"/>
    <property type="match status" value="1"/>
</dbReference>
<organism evidence="2 3">
    <name type="scientific">Handroanthus impetiginosus</name>
    <dbReference type="NCBI Taxonomy" id="429701"/>
    <lineage>
        <taxon>Eukaryota</taxon>
        <taxon>Viridiplantae</taxon>
        <taxon>Streptophyta</taxon>
        <taxon>Embryophyta</taxon>
        <taxon>Tracheophyta</taxon>
        <taxon>Spermatophyta</taxon>
        <taxon>Magnoliopsida</taxon>
        <taxon>eudicotyledons</taxon>
        <taxon>Gunneridae</taxon>
        <taxon>Pentapetalae</taxon>
        <taxon>asterids</taxon>
        <taxon>lamiids</taxon>
        <taxon>Lamiales</taxon>
        <taxon>Bignoniaceae</taxon>
        <taxon>Crescentiina</taxon>
        <taxon>Tabebuia alliance</taxon>
        <taxon>Handroanthus</taxon>
    </lineage>
</organism>
<dbReference type="STRING" id="429701.A0A2G9H0C5"/>
<evidence type="ECO:0008006" key="4">
    <source>
        <dbReference type="Google" id="ProtNLM"/>
    </source>
</evidence>
<reference evidence="3" key="1">
    <citation type="journal article" date="2018" name="Gigascience">
        <title>Genome assembly of the Pink Ipe (Handroanthus impetiginosus, Bignoniaceae), a highly valued, ecologically keystone Neotropical timber forest tree.</title>
        <authorList>
            <person name="Silva-Junior O.B."/>
            <person name="Grattapaglia D."/>
            <person name="Novaes E."/>
            <person name="Collevatti R.G."/>
        </authorList>
    </citation>
    <scope>NUCLEOTIDE SEQUENCE [LARGE SCALE GENOMIC DNA]</scope>
    <source>
        <strain evidence="3">cv. UFG-1</strain>
    </source>
</reference>
<proteinExistence type="predicted"/>
<evidence type="ECO:0000313" key="2">
    <source>
        <dbReference type="EMBL" id="PIN10963.1"/>
    </source>
</evidence>
<keyword evidence="3" id="KW-1185">Reference proteome</keyword>
<dbReference type="EMBL" id="NKXS01003073">
    <property type="protein sequence ID" value="PIN10963.1"/>
    <property type="molecule type" value="Genomic_DNA"/>
</dbReference>
<dbReference type="OrthoDB" id="622488at2759"/>
<evidence type="ECO:0000313" key="3">
    <source>
        <dbReference type="Proteomes" id="UP000231279"/>
    </source>
</evidence>
<sequence>MAFSPMVLVATSLCFLSLAHLSFSATDVHDLLPQYNLPKGLLPINIKSYSLSKADDTFTIELSSYPCYVKFNDQLVHFDKIIKGKLGYGKVSEVSGIRAKKFFIWVPVTGIDVDQDNGMIEFHVGSLSQKLPAKDFEIIHSCKSKGLQELFSLMESSLI</sequence>
<dbReference type="InterPro" id="IPR036758">
    <property type="entry name" value="At5g01610-like"/>
</dbReference>
<accession>A0A2G9H0C5</accession>
<dbReference type="InterPro" id="IPR007493">
    <property type="entry name" value="DUF538"/>
</dbReference>
<dbReference type="Proteomes" id="UP000231279">
    <property type="component" value="Unassembled WGS sequence"/>
</dbReference>
<evidence type="ECO:0000256" key="1">
    <source>
        <dbReference type="SAM" id="SignalP"/>
    </source>
</evidence>
<keyword evidence="1" id="KW-0732">Signal</keyword>
<feature type="signal peptide" evidence="1">
    <location>
        <begin position="1"/>
        <end position="24"/>
    </location>
</feature>
<comment type="caution">
    <text evidence="2">The sequence shown here is derived from an EMBL/GenBank/DDBJ whole genome shotgun (WGS) entry which is preliminary data.</text>
</comment>
<dbReference type="PANTHER" id="PTHR31676">
    <property type="entry name" value="T31J12.3 PROTEIN-RELATED"/>
    <property type="match status" value="1"/>
</dbReference>